<proteinExistence type="predicted"/>
<feature type="transmembrane region" description="Helical" evidence="1">
    <location>
        <begin position="35"/>
        <end position="52"/>
    </location>
</feature>
<keyword evidence="5" id="KW-1185">Reference proteome</keyword>
<dbReference type="KEGG" id="bpdz:BBN53_20855"/>
<evidence type="ECO:0000313" key="3">
    <source>
        <dbReference type="EMBL" id="CUJ13304.1"/>
    </source>
</evidence>
<evidence type="ECO:0000313" key="2">
    <source>
        <dbReference type="EMBL" id="ANY18478.1"/>
    </source>
</evidence>
<keyword evidence="1" id="KW-0812">Transmembrane</keyword>
<protein>
    <submittedName>
        <fullName evidence="3">Uncharacterized protein</fullName>
    </submittedName>
</protein>
<keyword evidence="1" id="KW-0472">Membrane</keyword>
<reference evidence="3 4" key="1">
    <citation type="submission" date="2015-09" db="EMBL/GenBank/DDBJ databases">
        <authorList>
            <person name="Jackson K.R."/>
            <person name="Lunt B.L."/>
            <person name="Fisher J.N.B."/>
            <person name="Gardner A.V."/>
            <person name="Bailey M.E."/>
            <person name="Deus L.M."/>
            <person name="Earl A.S."/>
            <person name="Gibby P.D."/>
            <person name="Hartmann K.A."/>
            <person name="Liu J.E."/>
            <person name="Manci A.M."/>
            <person name="Nielsen D.A."/>
            <person name="Solomon M.B."/>
            <person name="Breakwell D.P."/>
            <person name="Burnett S.H."/>
            <person name="Grose J.H."/>
        </authorList>
    </citation>
    <scope>NUCLEOTIDE SEQUENCE [LARGE SCALE GENOMIC DNA]</scope>
    <source>
        <strain evidence="3 4">2789STDY5608636</strain>
    </source>
</reference>
<dbReference type="AlphaFoldDB" id="A0A0J6BQF8"/>
<evidence type="ECO:0000256" key="1">
    <source>
        <dbReference type="SAM" id="Phobius"/>
    </source>
</evidence>
<organism evidence="3 4">
    <name type="scientific">Bordetella pseudohinzii</name>
    <dbReference type="NCBI Taxonomy" id="1331258"/>
    <lineage>
        <taxon>Bacteria</taxon>
        <taxon>Pseudomonadati</taxon>
        <taxon>Pseudomonadota</taxon>
        <taxon>Betaproteobacteria</taxon>
        <taxon>Burkholderiales</taxon>
        <taxon>Alcaligenaceae</taxon>
        <taxon>Bordetella</taxon>
    </lineage>
</organism>
<accession>A0A0J6BQF8</accession>
<dbReference type="Proteomes" id="UP000053096">
    <property type="component" value="Unassembled WGS sequence"/>
</dbReference>
<dbReference type="RefSeq" id="WP_043215379.1">
    <property type="nucleotide sequence ID" value="NZ_CAJGUQ010000300.1"/>
</dbReference>
<keyword evidence="2" id="KW-0614">Plasmid</keyword>
<evidence type="ECO:0000313" key="5">
    <source>
        <dbReference type="Proteomes" id="UP000092950"/>
    </source>
</evidence>
<reference evidence="2 5" key="2">
    <citation type="submission" date="2016-07" db="EMBL/GenBank/DDBJ databases">
        <title>Complete genome sequences of Bordetella pseudohinzii.</title>
        <authorList>
            <person name="Spilker T."/>
            <person name="Darrah R."/>
            <person name="LiPuma J.J."/>
        </authorList>
    </citation>
    <scope>NUCLEOTIDE SEQUENCE [LARGE SCALE GENOMIC DNA]</scope>
    <source>
        <strain evidence="2 5">HI4681</strain>
        <plasmid evidence="2 5">unnamed1</plasmid>
    </source>
</reference>
<sequence>MRDALTLFQYLLAAAAAFGAAAIFFAGGPPASGDYLVAAPAGLAILALPLMLRANGKVAWCHDLGYLMTLFALLASWWAAGQLTPVVG</sequence>
<dbReference type="Proteomes" id="UP000092950">
    <property type="component" value="Plasmid unnamed1"/>
</dbReference>
<geneLocation type="plasmid" evidence="2 5">
    <name>unnamed1</name>
</geneLocation>
<dbReference type="EMBL" id="CP016441">
    <property type="protein sequence ID" value="ANY18478.1"/>
    <property type="molecule type" value="Genomic_DNA"/>
</dbReference>
<feature type="transmembrane region" description="Helical" evidence="1">
    <location>
        <begin position="64"/>
        <end position="80"/>
    </location>
</feature>
<name>A0A0J6BQF8_9BORD</name>
<accession>A0A0M7HRW0</accession>
<dbReference type="EMBL" id="CYTV01000017">
    <property type="protein sequence ID" value="CUJ13304.1"/>
    <property type="molecule type" value="Genomic_DNA"/>
</dbReference>
<evidence type="ECO:0000313" key="4">
    <source>
        <dbReference type="Proteomes" id="UP000053096"/>
    </source>
</evidence>
<gene>
    <name evidence="2" type="ORF">BBN53_20855</name>
    <name evidence="3" type="ORF">ERS370011_03923</name>
</gene>
<keyword evidence="1" id="KW-1133">Transmembrane helix</keyword>